<sequence length="248" mass="26910">MTAQRSLLIRLSRRHLRLQQPLQSHRQSTTLSSAASQSRAESQPRNPQLDPYELLSTPTWSTRTLLPPSSSSSPSPPLHSRPSPAEDNTNPNNHTNNNSSSSSSNSSINIPHLLRLSALPQPSSASETARLLSTLQTQLHFVRAIQLVNTDGVAPLHSIRDETGAGLRETAVTADTPQIRAALAEEEAYGRWKRPRRRRRAADKAGGARPLKGVEDWDVLGSAREKVGRYFVVRSGSGEVPGGGVAGE</sequence>
<feature type="compositionally biased region" description="Low complexity" evidence="1">
    <location>
        <begin position="54"/>
        <end position="73"/>
    </location>
</feature>
<dbReference type="GO" id="GO:0006450">
    <property type="term" value="P:regulation of translational fidelity"/>
    <property type="evidence" value="ECO:0007669"/>
    <property type="project" value="InterPro"/>
</dbReference>
<dbReference type="AlphaFoldDB" id="A0A175WC07"/>
<comment type="caution">
    <text evidence="3">The sequence shown here is derived from an EMBL/GenBank/DDBJ whole genome shotgun (WGS) entry which is preliminary data.</text>
</comment>
<dbReference type="InterPro" id="IPR049545">
    <property type="entry name" value="Gta3_dom"/>
</dbReference>
<dbReference type="PANTHER" id="PTHR15004">
    <property type="entry name" value="GLUTAMYL-TRNA(GLN) AMIDOTRANSFERASE SUBUNIT C, MITOCHONDRIAL"/>
    <property type="match status" value="1"/>
</dbReference>
<name>A0A175WC07_9PEZI</name>
<dbReference type="GO" id="GO:0005739">
    <property type="term" value="C:mitochondrion"/>
    <property type="evidence" value="ECO:0007669"/>
    <property type="project" value="TreeGrafter"/>
</dbReference>
<accession>A0A175WC07</accession>
<organism evidence="3 4">
    <name type="scientific">Madurella mycetomatis</name>
    <dbReference type="NCBI Taxonomy" id="100816"/>
    <lineage>
        <taxon>Eukaryota</taxon>
        <taxon>Fungi</taxon>
        <taxon>Dikarya</taxon>
        <taxon>Ascomycota</taxon>
        <taxon>Pezizomycotina</taxon>
        <taxon>Sordariomycetes</taxon>
        <taxon>Sordariomycetidae</taxon>
        <taxon>Sordariales</taxon>
        <taxon>Sordariales incertae sedis</taxon>
        <taxon>Madurella</taxon>
    </lineage>
</organism>
<dbReference type="GO" id="GO:0032543">
    <property type="term" value="P:mitochondrial translation"/>
    <property type="evidence" value="ECO:0007669"/>
    <property type="project" value="TreeGrafter"/>
</dbReference>
<dbReference type="PANTHER" id="PTHR15004:SF0">
    <property type="entry name" value="GLUTAMYL-TRNA(GLN) AMIDOTRANSFERASE SUBUNIT C, MITOCHONDRIAL"/>
    <property type="match status" value="1"/>
</dbReference>
<gene>
    <name evidence="3" type="ORF">MMYC01_201407</name>
</gene>
<keyword evidence="4" id="KW-1185">Reference proteome</keyword>
<feature type="domain" description="Glutamyl-tRNA amidotransferase complex subunit Gta3" evidence="2">
    <location>
        <begin position="110"/>
        <end position="156"/>
    </location>
</feature>
<dbReference type="Proteomes" id="UP000078237">
    <property type="component" value="Unassembled WGS sequence"/>
</dbReference>
<feature type="compositionally biased region" description="Low complexity" evidence="1">
    <location>
        <begin position="18"/>
        <end position="43"/>
    </location>
</feature>
<evidence type="ECO:0000313" key="4">
    <source>
        <dbReference type="Proteomes" id="UP000078237"/>
    </source>
</evidence>
<dbReference type="Pfam" id="PF20978">
    <property type="entry name" value="Gta3"/>
    <property type="match status" value="1"/>
</dbReference>
<dbReference type="OrthoDB" id="5522061at2759"/>
<evidence type="ECO:0000313" key="3">
    <source>
        <dbReference type="EMBL" id="KXX81216.1"/>
    </source>
</evidence>
<proteinExistence type="predicted"/>
<dbReference type="EMBL" id="LCTW02000040">
    <property type="protein sequence ID" value="KXX81216.1"/>
    <property type="molecule type" value="Genomic_DNA"/>
</dbReference>
<protein>
    <recommendedName>
        <fullName evidence="2">Glutamyl-tRNA amidotransferase complex subunit Gta3 domain-containing protein</fullName>
    </recommendedName>
</protein>
<reference evidence="3 4" key="1">
    <citation type="journal article" date="2016" name="Genome Announc.">
        <title>Genome Sequence of Madurella mycetomatis mm55, Isolated from a Human Mycetoma Case in Sudan.</title>
        <authorList>
            <person name="Smit S."/>
            <person name="Derks M.F."/>
            <person name="Bervoets S."/>
            <person name="Fahal A."/>
            <person name="van Leeuwen W."/>
            <person name="van Belkum A."/>
            <person name="van de Sande W.W."/>
        </authorList>
    </citation>
    <scope>NUCLEOTIDE SEQUENCE [LARGE SCALE GENOMIC DNA]</scope>
    <source>
        <strain evidence="4">mm55</strain>
    </source>
</reference>
<dbReference type="InterPro" id="IPR003837">
    <property type="entry name" value="GatC"/>
</dbReference>
<feature type="region of interest" description="Disordered" evidence="1">
    <location>
        <begin position="18"/>
        <end position="108"/>
    </location>
</feature>
<evidence type="ECO:0000256" key="1">
    <source>
        <dbReference type="SAM" id="MobiDB-lite"/>
    </source>
</evidence>
<dbReference type="VEuPathDB" id="FungiDB:MMYC01_201407"/>
<dbReference type="GO" id="GO:0070681">
    <property type="term" value="P:glutaminyl-tRNAGln biosynthesis via transamidation"/>
    <property type="evidence" value="ECO:0007669"/>
    <property type="project" value="TreeGrafter"/>
</dbReference>
<feature type="compositionally biased region" description="Low complexity" evidence="1">
    <location>
        <begin position="80"/>
        <end position="108"/>
    </location>
</feature>
<dbReference type="GO" id="GO:0030956">
    <property type="term" value="C:glutamyl-tRNA(Gln) amidotransferase complex"/>
    <property type="evidence" value="ECO:0007669"/>
    <property type="project" value="TreeGrafter"/>
</dbReference>
<evidence type="ECO:0000259" key="2">
    <source>
        <dbReference type="Pfam" id="PF20978"/>
    </source>
</evidence>